<dbReference type="KEGG" id="zmp:Zymop_1528"/>
<dbReference type="Proteomes" id="UP000000491">
    <property type="component" value="Chromosome"/>
</dbReference>
<accession>F8EW08</accession>
<gene>
    <name evidence="1" type="ordered locus">Zymop_1528</name>
</gene>
<evidence type="ECO:0000313" key="1">
    <source>
        <dbReference type="EMBL" id="AEI38418.1"/>
    </source>
</evidence>
<reference evidence="1 2" key="1">
    <citation type="journal article" date="2011" name="J. Bacteriol.">
        <title>Genome sequence of the ethanol-producing Zymomonas mobilis subsp. pomaceae lectotype strain ATCC 29192.</title>
        <authorList>
            <person name="Kouvelis V.N."/>
            <person name="Davenport K.W."/>
            <person name="Brettin T.S."/>
            <person name="Bruce D."/>
            <person name="Detter C."/>
            <person name="Han C.S."/>
            <person name="Nolan M."/>
            <person name="Tapia R."/>
            <person name="Damoulaki A."/>
            <person name="Kyrpides N.C."/>
            <person name="Typas M.A."/>
            <person name="Pappas K.M."/>
        </authorList>
    </citation>
    <scope>NUCLEOTIDE SEQUENCE [LARGE SCALE GENOMIC DNA]</scope>
    <source>
        <strain evidence="2">ATCC 29192 / DSM 22645 / JCM 10191 / CCUG 17912 / NBRC 13757 / NCIMB 11200 / NRRL B-4491 / Barker I</strain>
    </source>
</reference>
<organism evidence="1 2">
    <name type="scientific">Zymomonas mobilis subsp. pomaceae (strain ATCC 29192 / DSM 22645 / JCM 10191 / CCUG 17912 / NBRC 13757 / NCIMB 11200 / NRRL B-4491 / Barker I)</name>
    <dbReference type="NCBI Taxonomy" id="579138"/>
    <lineage>
        <taxon>Bacteria</taxon>
        <taxon>Pseudomonadati</taxon>
        <taxon>Pseudomonadota</taxon>
        <taxon>Alphaproteobacteria</taxon>
        <taxon>Sphingomonadales</taxon>
        <taxon>Zymomonadaceae</taxon>
        <taxon>Zymomonas</taxon>
    </lineage>
</organism>
<protein>
    <submittedName>
        <fullName evidence="1">Uncharacterized protein</fullName>
    </submittedName>
</protein>
<dbReference type="EMBL" id="CP002865">
    <property type="protein sequence ID" value="AEI38418.1"/>
    <property type="molecule type" value="Genomic_DNA"/>
</dbReference>
<dbReference type="HOGENOM" id="CLU_2739245_0_0_5"/>
<evidence type="ECO:0000313" key="2">
    <source>
        <dbReference type="Proteomes" id="UP000000491"/>
    </source>
</evidence>
<dbReference type="STRING" id="579138.Zymop_1528"/>
<sequence>MNHKKLSRGRIIVPQAWRSETDYRYTLANDAVRRRDCAGSYTSAGSGIALIRPTGLQISGQAALLGDHEVI</sequence>
<name>F8EW08_ZYMMT</name>
<dbReference type="AlphaFoldDB" id="F8EW08"/>
<proteinExistence type="predicted"/>